<dbReference type="Proteomes" id="UP000035036">
    <property type="component" value="Plasmid pGSUB1"/>
</dbReference>
<geneLocation type="plasmid" evidence="3 4">
    <name>pGSUB1</name>
</geneLocation>
<organism evidence="3 4">
    <name type="scientific">Geoalkalibacter subterraneus</name>
    <dbReference type="NCBI Taxonomy" id="483547"/>
    <lineage>
        <taxon>Bacteria</taxon>
        <taxon>Pseudomonadati</taxon>
        <taxon>Thermodesulfobacteriota</taxon>
        <taxon>Desulfuromonadia</taxon>
        <taxon>Desulfuromonadales</taxon>
        <taxon>Geoalkalibacteraceae</taxon>
        <taxon>Geoalkalibacter</taxon>
    </lineage>
</organism>
<protein>
    <recommendedName>
        <fullName evidence="2">SprT-like domain-containing protein</fullName>
    </recommendedName>
</protein>
<dbReference type="OrthoDB" id="5298817at2"/>
<keyword evidence="3" id="KW-0614">Plasmid</keyword>
<sequence>MSEFYGVKPTFEFYEELQRAYDFFNKELFSGELPPCIITLTRRKRTLGYYSPERFVNHIGEMVDEIAMNSSFFSISPLEHILATMVHEMVHQKMHHFGERKSRGGYHNQEWADAMEEVGLMPSSTGEPGGSRTGQHVHHYILEGGQFEKACSLLLTEKFKLSWMDRFPPDWYLEDLRNKARIESMEHQSRSRAQAEDRGIDIEDEQDRDAVDEVRKMVETDPGRDIEEKFEELRKIGVVVDVDESSGKKKTNGSNRVKYSCPKCSTNVWGKPEIKILCVECNAQFAPAC</sequence>
<evidence type="ECO:0000313" key="3">
    <source>
        <dbReference type="EMBL" id="AJF08256.1"/>
    </source>
</evidence>
<feature type="domain" description="SprT-like" evidence="2">
    <location>
        <begin position="18"/>
        <end position="120"/>
    </location>
</feature>
<dbReference type="AlphaFoldDB" id="A0A0B5FXD9"/>
<dbReference type="GO" id="GO:0006950">
    <property type="term" value="P:response to stress"/>
    <property type="evidence" value="ECO:0007669"/>
    <property type="project" value="UniProtKB-ARBA"/>
</dbReference>
<dbReference type="Pfam" id="PF10263">
    <property type="entry name" value="SprT-like"/>
    <property type="match status" value="1"/>
</dbReference>
<dbReference type="HOGENOM" id="CLU_068645_0_0_7"/>
<dbReference type="InterPro" id="IPR006640">
    <property type="entry name" value="SprT-like_domain"/>
</dbReference>
<reference evidence="3 4" key="1">
    <citation type="journal article" date="2015" name="Genome Announc.">
        <title>Genomes of Geoalkalibacter ferrihydriticus Z-0531T and Geoalkalibacter subterraneus Red1T, Two Haloalkaliphilic Metal-Reducing Deltaproteobacteria.</title>
        <authorList>
            <person name="Badalamenti J.P."/>
            <person name="Krajmalnik-Brown R."/>
            <person name="Torres C.I."/>
            <person name="Bond D.R."/>
        </authorList>
    </citation>
    <scope>NUCLEOTIDE SEQUENCE [LARGE SCALE GENOMIC DNA]</scope>
    <source>
        <strain evidence="3 4">Red1</strain>
        <plasmid evidence="4">Plasmid pGSUB1</plasmid>
    </source>
</reference>
<name>A0A0B5FXD9_9BACT</name>
<evidence type="ECO:0000259" key="2">
    <source>
        <dbReference type="Pfam" id="PF10263"/>
    </source>
</evidence>
<proteinExistence type="predicted"/>
<feature type="region of interest" description="Disordered" evidence="1">
    <location>
        <begin position="184"/>
        <end position="209"/>
    </location>
</feature>
<dbReference type="RefSeq" id="WP_040202909.1">
    <property type="nucleotide sequence ID" value="NZ_CP010312.1"/>
</dbReference>
<evidence type="ECO:0000313" key="4">
    <source>
        <dbReference type="Proteomes" id="UP000035036"/>
    </source>
</evidence>
<gene>
    <name evidence="3" type="ORF">GSUB_17395</name>
</gene>
<dbReference type="EMBL" id="CP010312">
    <property type="protein sequence ID" value="AJF08256.1"/>
    <property type="molecule type" value="Genomic_DNA"/>
</dbReference>
<accession>A0A0B5FXD9</accession>
<keyword evidence="4" id="KW-1185">Reference proteome</keyword>
<feature type="compositionally biased region" description="Basic and acidic residues" evidence="1">
    <location>
        <begin position="184"/>
        <end position="201"/>
    </location>
</feature>
<evidence type="ECO:0000256" key="1">
    <source>
        <dbReference type="SAM" id="MobiDB-lite"/>
    </source>
</evidence>
<dbReference type="KEGG" id="gsb:GSUB_17395"/>